<feature type="compositionally biased region" description="Basic and acidic residues" evidence="2">
    <location>
        <begin position="1200"/>
        <end position="1213"/>
    </location>
</feature>
<keyword evidence="1" id="KW-0175">Coiled coil</keyword>
<evidence type="ECO:0000313" key="6">
    <source>
        <dbReference type="Proteomes" id="UP001234178"/>
    </source>
</evidence>
<feature type="region of interest" description="Disordered" evidence="2">
    <location>
        <begin position="512"/>
        <end position="576"/>
    </location>
</feature>
<dbReference type="PANTHER" id="PTHR15921">
    <property type="entry name" value="PRE-MRNA CLEAVAGE COMPLEX II"/>
    <property type="match status" value="1"/>
</dbReference>
<gene>
    <name evidence="5" type="ORF">OUZ56_013182</name>
</gene>
<feature type="domain" description="CID" evidence="4">
    <location>
        <begin position="10"/>
        <end position="138"/>
    </location>
</feature>
<feature type="compositionally biased region" description="Basic and acidic residues" evidence="2">
    <location>
        <begin position="1102"/>
        <end position="1124"/>
    </location>
</feature>
<dbReference type="InterPro" id="IPR006569">
    <property type="entry name" value="CID_dom"/>
</dbReference>
<proteinExistence type="predicted"/>
<dbReference type="InterPro" id="IPR045154">
    <property type="entry name" value="PCF11-like"/>
</dbReference>
<feature type="compositionally biased region" description="Polar residues" evidence="2">
    <location>
        <begin position="1558"/>
        <end position="1576"/>
    </location>
</feature>
<accession>A0ABQ9Z556</accession>
<feature type="compositionally biased region" description="Polar residues" evidence="2">
    <location>
        <begin position="168"/>
        <end position="181"/>
    </location>
</feature>
<evidence type="ECO:0000259" key="4">
    <source>
        <dbReference type="PROSITE" id="PS51391"/>
    </source>
</evidence>
<dbReference type="PANTHER" id="PTHR15921:SF3">
    <property type="entry name" value="PRE-MRNA CLEAVAGE COMPLEX 2 PROTEIN PCF11"/>
    <property type="match status" value="1"/>
</dbReference>
<dbReference type="CDD" id="cd16982">
    <property type="entry name" value="CID_Pcf11"/>
    <property type="match status" value="1"/>
</dbReference>
<evidence type="ECO:0000256" key="1">
    <source>
        <dbReference type="SAM" id="Coils"/>
    </source>
</evidence>
<dbReference type="Proteomes" id="UP001234178">
    <property type="component" value="Unassembled WGS sequence"/>
</dbReference>
<dbReference type="InterPro" id="IPR047415">
    <property type="entry name" value="Pcf11_CID"/>
</dbReference>
<evidence type="ECO:0000256" key="2">
    <source>
        <dbReference type="SAM" id="MobiDB-lite"/>
    </source>
</evidence>
<dbReference type="Pfam" id="PF20845">
    <property type="entry name" value="Pcf11_helical"/>
    <property type="match status" value="1"/>
</dbReference>
<dbReference type="Gene3D" id="1.25.40.90">
    <property type="match status" value="1"/>
</dbReference>
<sequence>MAGESQNNPQQDVIAEEYMSSLADLTVNSKPLINMLTMLAEENVESAPTIVKVIEKHLSQVKPEMKLPVLYLVDSIVKNFGGAYTSLFTQNIVSSFCSVFEKVEESTRASMFKLRQTWSDVFPPKKLYALDVRVKSIDPAWPVTAPLPTSIHLNPAFLPKEERVGYKPNSTRKSSSSNVTKPTKPAAKIAQPAAVPTVPASDLCETEMRESLLKKQKELLELQQKKLEIELLQTKARLQQQQIQLISTVQKTPLDVVNGLPIPEETPAFFAASPLDETNLPVAPPSDAFSVPEPMELALTPPDVSIEELIVQQQPVAITESVEPHHRSSRSPEKRTEAKKDKKDRDRDRDKEPGRKKSRKDSGQEDARSKSKDSSRARKGKEQQHPESVIVLESEPVKGMSGEDEVVVVGGRVAPQLRNHPNLRDAAKAMPRIPKISQRHPSAAGGQSAPQSRDPRLMMLKPNQAERRKMEVMKKESVVEPKKRRTNRFDDLFGNEDIDLRKVPAVPVIPAVPGVVIPPPLASRDSPPRGPWPPSKRGHAAPRGRAAWPTRGGRGGRSGPREEEDREPDGSGSPRNMDFILEQAKENHRNGVINDGEYGTIIRQVFQMSETKMIREVQRRESFSVPPGPHGPHPSMEHDFRFPGRDLPPGPPYGLEPYGPEPFGPEPFGPEQDRGWNDPRRGGGFPPGGPFPPGPGRMQRFDMIQPGRGHHGPGGMGPINSAFEVRPDEDMKTIPIDNIPREIRFYGDKAIILMAADDPRLLGFQTCVRRVLLDNMPVDCTVGNDYVDFHFDGQLHKIKIGAPTRELYIDGTWYECMFGGPPITVNLSGRPVQAILEGPPPTVKIGTERRLDLLAGRVTMIIDAHSVIPVYLDLKLQHFEMDGKVFTLQFKDALRTAVVDGNPYSVDFGGLPMGIYLDGRKHFVRFSSLPRGVEPGRVLQPLTQSEENRRVLDEEKTASQTPPLSTVNIGELLSKLVATGLLPGSTPEVAKPAPVKPEIKQEEMKMRVVDLSDSESMKVRPNVAISMLYSGMQCGSCGLRFPADQTVRYSTHLDWHFRQNRREKGASKRPQSRKWYCSVSDWIQFEETEGSEEKRLNWFEAQAKEKSEKDGERIGDESTSREESTSVAVGSAPEENKCFVCHEELDQFFHEESEEWHLKDAVRVEGITFHRLCYRDHLTNMETGAYSPSDALDEYQSGNEESKTSSEDEKQASCDDEPFFELPDIKKDEIVKDLMDMQEVGLSDLNAEVPFLETEPLKIETVEEVITQDEIAQMTFKTEPVSNEIQVEVSDVLPVQPERAVETSLSSSIKTEALDVLESDYLQNATSQEIGSTSYDPNQTDFTNILEEEINKMCTVSVLKDEANLLESLDEVKRSAVESFDDVRESTVESLNVINESEKFHLNLAEVRENENLLDAMDEAPQNIQEPIEKMESTEVLEESNSPATLTPQISGEVECRDSILSEETELILSEETKPILVEETKPILEPMVAVVQTSTVNSSLDGNVEMTNKQPAPAPPAGIKIKINLFNKASTIASTVQQVVPPVPPPSETASVPSANIPENSSKPLIPTSDESTVTNKPRLAGRKLTVLPPMTKGVETSGLCSIM</sequence>
<dbReference type="InterPro" id="IPR048830">
    <property type="entry name" value="PCF11_helical"/>
</dbReference>
<dbReference type="InterPro" id="IPR021605">
    <property type="entry name" value="Pcf11_Clp1-ID"/>
</dbReference>
<feature type="region of interest" description="Disordered" evidence="2">
    <location>
        <begin position="1184"/>
        <end position="1217"/>
    </location>
</feature>
<feature type="region of interest" description="Disordered" evidence="2">
    <location>
        <begin position="1540"/>
        <end position="1576"/>
    </location>
</feature>
<evidence type="ECO:0000313" key="5">
    <source>
        <dbReference type="EMBL" id="KAK4008022.1"/>
    </source>
</evidence>
<comment type="caution">
    <text evidence="5">The sequence shown here is derived from an EMBL/GenBank/DDBJ whole genome shotgun (WGS) entry which is preliminary data.</text>
</comment>
<dbReference type="SMART" id="SM00582">
    <property type="entry name" value="RPR"/>
    <property type="match status" value="1"/>
</dbReference>
<feature type="region of interest" description="Disordered" evidence="2">
    <location>
        <begin position="1102"/>
        <end position="1130"/>
    </location>
</feature>
<dbReference type="Pfam" id="PF11526">
    <property type="entry name" value="Pfc11_Clp1_ID"/>
    <property type="match status" value="1"/>
</dbReference>
<dbReference type="InterPro" id="IPR002014">
    <property type="entry name" value="VHS_dom"/>
</dbReference>
<reference evidence="5 6" key="1">
    <citation type="journal article" date="2023" name="Nucleic Acids Res.">
        <title>The hologenome of Daphnia magna reveals possible DNA methylation and microbiome-mediated evolution of the host genome.</title>
        <authorList>
            <person name="Chaturvedi A."/>
            <person name="Li X."/>
            <person name="Dhandapani V."/>
            <person name="Marshall H."/>
            <person name="Kissane S."/>
            <person name="Cuenca-Cambronero M."/>
            <person name="Asole G."/>
            <person name="Calvet F."/>
            <person name="Ruiz-Romero M."/>
            <person name="Marangio P."/>
            <person name="Guigo R."/>
            <person name="Rago D."/>
            <person name="Mirbahai L."/>
            <person name="Eastwood N."/>
            <person name="Colbourne J.K."/>
            <person name="Zhou J."/>
            <person name="Mallon E."/>
            <person name="Orsini L."/>
        </authorList>
    </citation>
    <scope>NUCLEOTIDE SEQUENCE [LARGE SCALE GENOMIC DNA]</scope>
    <source>
        <strain evidence="5">LRV0_1</strain>
    </source>
</reference>
<evidence type="ECO:0000259" key="3">
    <source>
        <dbReference type="PROSITE" id="PS50179"/>
    </source>
</evidence>
<dbReference type="PROSITE" id="PS51391">
    <property type="entry name" value="CID"/>
    <property type="match status" value="1"/>
</dbReference>
<feature type="domain" description="VHS" evidence="3">
    <location>
        <begin position="33"/>
        <end position="122"/>
    </location>
</feature>
<feature type="region of interest" description="Disordered" evidence="2">
    <location>
        <begin position="436"/>
        <end position="458"/>
    </location>
</feature>
<organism evidence="5 6">
    <name type="scientific">Daphnia magna</name>
    <dbReference type="NCBI Taxonomy" id="35525"/>
    <lineage>
        <taxon>Eukaryota</taxon>
        <taxon>Metazoa</taxon>
        <taxon>Ecdysozoa</taxon>
        <taxon>Arthropoda</taxon>
        <taxon>Crustacea</taxon>
        <taxon>Branchiopoda</taxon>
        <taxon>Diplostraca</taxon>
        <taxon>Cladocera</taxon>
        <taxon>Anomopoda</taxon>
        <taxon>Daphniidae</taxon>
        <taxon>Daphnia</taxon>
    </lineage>
</organism>
<feature type="compositionally biased region" description="Basic and acidic residues" evidence="2">
    <location>
        <begin position="322"/>
        <end position="385"/>
    </location>
</feature>
<dbReference type="Pfam" id="PF04818">
    <property type="entry name" value="CID"/>
    <property type="match status" value="1"/>
</dbReference>
<evidence type="ECO:0008006" key="7">
    <source>
        <dbReference type="Google" id="ProtNLM"/>
    </source>
</evidence>
<keyword evidence="6" id="KW-1185">Reference proteome</keyword>
<protein>
    <recommendedName>
        <fullName evidence="7">Pre-mRNA cleavage complex 2 protein Pcf11</fullName>
    </recommendedName>
</protein>
<dbReference type="SUPFAM" id="SSF48464">
    <property type="entry name" value="ENTH/VHS domain"/>
    <property type="match status" value="1"/>
</dbReference>
<dbReference type="EMBL" id="JAOYFB010000002">
    <property type="protein sequence ID" value="KAK4008022.1"/>
    <property type="molecule type" value="Genomic_DNA"/>
</dbReference>
<feature type="coiled-coil region" evidence="1">
    <location>
        <begin position="210"/>
        <end position="244"/>
    </location>
</feature>
<feature type="region of interest" description="Disordered" evidence="2">
    <location>
        <begin position="317"/>
        <end position="402"/>
    </location>
</feature>
<feature type="region of interest" description="Disordered" evidence="2">
    <location>
        <begin position="166"/>
        <end position="192"/>
    </location>
</feature>
<dbReference type="InterPro" id="IPR008942">
    <property type="entry name" value="ENTH_VHS"/>
</dbReference>
<name>A0ABQ9Z556_9CRUS</name>
<dbReference type="PROSITE" id="PS50179">
    <property type="entry name" value="VHS"/>
    <property type="match status" value="1"/>
</dbReference>